<protein>
    <recommendedName>
        <fullName evidence="4">Sugar specific permease</fullName>
    </recommendedName>
</protein>
<dbReference type="EMBL" id="AYZR01000004">
    <property type="protein sequence ID" value="KRM94499.1"/>
    <property type="molecule type" value="Genomic_DNA"/>
</dbReference>
<reference evidence="2 3" key="1">
    <citation type="journal article" date="2015" name="Genome Announc.">
        <title>Expanding the biotechnology potential of lactobacilli through comparative genomics of 213 strains and associated genera.</title>
        <authorList>
            <person name="Sun Z."/>
            <person name="Harris H.M."/>
            <person name="McCann A."/>
            <person name="Guo C."/>
            <person name="Argimon S."/>
            <person name="Zhang W."/>
            <person name="Yang X."/>
            <person name="Jeffery I.B."/>
            <person name="Cooney J.C."/>
            <person name="Kagawa T.F."/>
            <person name="Liu W."/>
            <person name="Song Y."/>
            <person name="Salvetti E."/>
            <person name="Wrobel A."/>
            <person name="Rasinkangas P."/>
            <person name="Parkhill J."/>
            <person name="Rea M.C."/>
            <person name="O'Sullivan O."/>
            <person name="Ritari J."/>
            <person name="Douillard F.P."/>
            <person name="Paul Ross R."/>
            <person name="Yang R."/>
            <person name="Briner A.E."/>
            <person name="Felis G.E."/>
            <person name="de Vos W.M."/>
            <person name="Barrangou R."/>
            <person name="Klaenhammer T.R."/>
            <person name="Caufield P.W."/>
            <person name="Cui Y."/>
            <person name="Zhang H."/>
            <person name="O'Toole P.W."/>
        </authorList>
    </citation>
    <scope>NUCLEOTIDE SEQUENCE [LARGE SCALE GENOMIC DNA]</scope>
    <source>
        <strain evidence="2 3">DSM 24302</strain>
    </source>
</reference>
<accession>A0A0R2D3X2</accession>
<dbReference type="PANTHER" id="PTHR40078">
    <property type="entry name" value="INTEGRAL MEMBRANE PROTEIN-RELATED"/>
    <property type="match status" value="1"/>
</dbReference>
<dbReference type="RefSeq" id="WP_056977734.1">
    <property type="nucleotide sequence ID" value="NZ_AYZR01000004.1"/>
</dbReference>
<sequence>MPALKDFNQRFKYLCLSIIINAAGNALAISTNLGSAVWTGSAVNLSHWTGIPLGTAMFLYGVAVTILNQLLLGHFDRRRFVSNIMYTIPFSYLVAGFEYIWNILGVPQLGLVLRIILDVVGLFMVAVAVSMYTRSNLIMHPNDDLAYIIRFKFGSGSAIISQWLSYLPPLIIIGLSYFFTGRLYAIGFGTVWALVTQGAVMKWSDYHMFPKLKHHIDL</sequence>
<feature type="transmembrane region" description="Helical" evidence="1">
    <location>
        <begin position="170"/>
        <end position="195"/>
    </location>
</feature>
<keyword evidence="1" id="KW-0472">Membrane</keyword>
<dbReference type="PATRIC" id="fig|1423802.4.peg.1474"/>
<gene>
    <name evidence="2" type="ORF">FC56_GL001456</name>
</gene>
<comment type="caution">
    <text evidence="2">The sequence shown here is derived from an EMBL/GenBank/DDBJ whole genome shotgun (WGS) entry which is preliminary data.</text>
</comment>
<name>A0A0R2D3X2_9LACO</name>
<evidence type="ECO:0000313" key="2">
    <source>
        <dbReference type="EMBL" id="KRM94499.1"/>
    </source>
</evidence>
<keyword evidence="1" id="KW-0812">Transmembrane</keyword>
<feature type="transmembrane region" description="Helical" evidence="1">
    <location>
        <begin position="111"/>
        <end position="133"/>
    </location>
</feature>
<evidence type="ECO:0000256" key="1">
    <source>
        <dbReference type="SAM" id="Phobius"/>
    </source>
</evidence>
<feature type="transmembrane region" description="Helical" evidence="1">
    <location>
        <begin position="84"/>
        <end position="105"/>
    </location>
</feature>
<proteinExistence type="predicted"/>
<dbReference type="PANTHER" id="PTHR40078:SF1">
    <property type="entry name" value="INTEGRAL MEMBRANE PROTEIN"/>
    <property type="match status" value="1"/>
</dbReference>
<keyword evidence="3" id="KW-1185">Reference proteome</keyword>
<feature type="transmembrane region" description="Helical" evidence="1">
    <location>
        <begin position="51"/>
        <end position="72"/>
    </location>
</feature>
<dbReference type="AlphaFoldDB" id="A0A0R2D3X2"/>
<dbReference type="InterPro" id="IPR038750">
    <property type="entry name" value="YczE/YyaS-like"/>
</dbReference>
<evidence type="ECO:0008006" key="4">
    <source>
        <dbReference type="Google" id="ProtNLM"/>
    </source>
</evidence>
<organism evidence="2 3">
    <name type="scientific">Lentilactobacillus senioris DSM 24302 = JCM 17472</name>
    <dbReference type="NCBI Taxonomy" id="1423802"/>
    <lineage>
        <taxon>Bacteria</taxon>
        <taxon>Bacillati</taxon>
        <taxon>Bacillota</taxon>
        <taxon>Bacilli</taxon>
        <taxon>Lactobacillales</taxon>
        <taxon>Lactobacillaceae</taxon>
        <taxon>Lentilactobacillus</taxon>
    </lineage>
</organism>
<feature type="transmembrane region" description="Helical" evidence="1">
    <location>
        <begin position="12"/>
        <end position="31"/>
    </location>
</feature>
<dbReference type="STRING" id="1423802.FC56_GL001456"/>
<dbReference type="Pfam" id="PF19700">
    <property type="entry name" value="DUF6198"/>
    <property type="match status" value="1"/>
</dbReference>
<feature type="transmembrane region" description="Helical" evidence="1">
    <location>
        <begin position="145"/>
        <end position="164"/>
    </location>
</feature>
<keyword evidence="1" id="KW-1133">Transmembrane helix</keyword>
<evidence type="ECO:0000313" key="3">
    <source>
        <dbReference type="Proteomes" id="UP000051256"/>
    </source>
</evidence>
<dbReference type="Proteomes" id="UP000051256">
    <property type="component" value="Unassembled WGS sequence"/>
</dbReference>